<dbReference type="PANTHER" id="PTHR30255:SF2">
    <property type="entry name" value="SINGLE-STRANDED-DNA-SPECIFIC EXONUCLEASE RECJ"/>
    <property type="match status" value="1"/>
</dbReference>
<accession>A0A382XVN7</accession>
<dbReference type="Gene3D" id="3.10.310.30">
    <property type="match status" value="1"/>
</dbReference>
<feature type="non-terminal residue" evidence="2">
    <location>
        <position position="267"/>
    </location>
</feature>
<dbReference type="Gene3D" id="3.90.1640.30">
    <property type="match status" value="1"/>
</dbReference>
<protein>
    <recommendedName>
        <fullName evidence="1">DDH domain-containing protein</fullName>
    </recommendedName>
</protein>
<dbReference type="PANTHER" id="PTHR30255">
    <property type="entry name" value="SINGLE-STRANDED-DNA-SPECIFIC EXONUCLEASE RECJ"/>
    <property type="match status" value="1"/>
</dbReference>
<dbReference type="EMBL" id="UINC01170902">
    <property type="protein sequence ID" value="SVD75172.1"/>
    <property type="molecule type" value="Genomic_DNA"/>
</dbReference>
<dbReference type="SUPFAM" id="SSF64182">
    <property type="entry name" value="DHH phosphoesterases"/>
    <property type="match status" value="1"/>
</dbReference>
<dbReference type="GO" id="GO:0004527">
    <property type="term" value="F:exonuclease activity"/>
    <property type="evidence" value="ECO:0007669"/>
    <property type="project" value="UniProtKB-KW"/>
</dbReference>
<dbReference type="Pfam" id="PF01368">
    <property type="entry name" value="DHH"/>
    <property type="match status" value="1"/>
</dbReference>
<dbReference type="InterPro" id="IPR001667">
    <property type="entry name" value="DDH_dom"/>
</dbReference>
<name>A0A382XVN7_9ZZZZ</name>
<proteinExistence type="predicted"/>
<organism evidence="2">
    <name type="scientific">marine metagenome</name>
    <dbReference type="NCBI Taxonomy" id="408172"/>
    <lineage>
        <taxon>unclassified sequences</taxon>
        <taxon>metagenomes</taxon>
        <taxon>ecological metagenomes</taxon>
    </lineage>
</organism>
<feature type="non-terminal residue" evidence="2">
    <location>
        <position position="1"/>
    </location>
</feature>
<gene>
    <name evidence="2" type="ORF">METZ01_LOCUS428026</name>
</gene>
<sequence>PDLLITVDNGVSSVAGVEEAHKLGMKVLITDHHLPGKELPKADASVNPNLAGSQFGSPHLAGVGVAFYLMAAVGRALENSGTVGASRIPARYLDLVALGTVADVVRLDYNNRIIVHQGLKRIRSGKAIPGIGALLRIGGKSISRAISTDLAFAVGPRLNAAGRLEDMSVGIECLLTDDAQEADEIALVLDEINRERRTIEVKMRNEAFDYVNAMEVGDVPPCVCLYNKNWHQGIVGLIASRVRERCDRPVIAFAREGTGLLKGSARS</sequence>
<evidence type="ECO:0000313" key="2">
    <source>
        <dbReference type="EMBL" id="SVD75172.1"/>
    </source>
</evidence>
<dbReference type="AlphaFoldDB" id="A0A382XVN7"/>
<dbReference type="InterPro" id="IPR051673">
    <property type="entry name" value="SSDNA_exonuclease_RecJ"/>
</dbReference>
<feature type="domain" description="DDH" evidence="1">
    <location>
        <begin position="2"/>
        <end position="100"/>
    </location>
</feature>
<reference evidence="2" key="1">
    <citation type="submission" date="2018-05" db="EMBL/GenBank/DDBJ databases">
        <authorList>
            <person name="Lanie J.A."/>
            <person name="Ng W.-L."/>
            <person name="Kazmierczak K.M."/>
            <person name="Andrzejewski T.M."/>
            <person name="Davidsen T.M."/>
            <person name="Wayne K.J."/>
            <person name="Tettelin H."/>
            <person name="Glass J.I."/>
            <person name="Rusch D."/>
            <person name="Podicherti R."/>
            <person name="Tsui H.-C.T."/>
            <person name="Winkler M.E."/>
        </authorList>
    </citation>
    <scope>NUCLEOTIDE SEQUENCE</scope>
</reference>
<dbReference type="InterPro" id="IPR038763">
    <property type="entry name" value="DHH_sf"/>
</dbReference>
<evidence type="ECO:0000259" key="1">
    <source>
        <dbReference type="Pfam" id="PF01368"/>
    </source>
</evidence>